<evidence type="ECO:0000313" key="1">
    <source>
        <dbReference type="EMBL" id="QJA50291.1"/>
    </source>
</evidence>
<dbReference type="EMBL" id="MT144186">
    <property type="protein sequence ID" value="QJA50291.1"/>
    <property type="molecule type" value="Genomic_DNA"/>
</dbReference>
<gene>
    <name evidence="1" type="ORF">TM448A01694_0005</name>
</gene>
<organism evidence="1">
    <name type="scientific">viral metagenome</name>
    <dbReference type="NCBI Taxonomy" id="1070528"/>
    <lineage>
        <taxon>unclassified sequences</taxon>
        <taxon>metagenomes</taxon>
        <taxon>organismal metagenomes</taxon>
    </lineage>
</organism>
<reference evidence="1" key="1">
    <citation type="submission" date="2020-03" db="EMBL/GenBank/DDBJ databases">
        <title>The deep terrestrial virosphere.</title>
        <authorList>
            <person name="Holmfeldt K."/>
            <person name="Nilsson E."/>
            <person name="Simone D."/>
            <person name="Lopez-Fernandez M."/>
            <person name="Wu X."/>
            <person name="de Brujin I."/>
            <person name="Lundin D."/>
            <person name="Andersson A."/>
            <person name="Bertilsson S."/>
            <person name="Dopson M."/>
        </authorList>
    </citation>
    <scope>NUCLEOTIDE SEQUENCE</scope>
    <source>
        <strain evidence="1">TM448A01694</strain>
    </source>
</reference>
<dbReference type="AlphaFoldDB" id="A0A6H1ZSA4"/>
<protein>
    <submittedName>
        <fullName evidence="1">Uncharacterized protein</fullName>
    </submittedName>
</protein>
<accession>A0A6H1ZSA4</accession>
<proteinExistence type="predicted"/>
<name>A0A6H1ZSA4_9ZZZZ</name>
<sequence>MKGYVMAKLVKYIGPKRQKHVLWLEERPTWNEGNDFIVEMADQLAAFLIRRCPNIFKIVGVIEKQVIIEGIPEKKAVKTQPDITEEPESVAEPTHDANKLYGTKSGDPFKSAKAAQMQLNRIAATIGMGSSDLEVVEFSDGSWIKKKDIVEETMPIIPDGLEMLPEEEVEPV</sequence>